<dbReference type="EMBL" id="JBHFNT010000212">
    <property type="protein sequence ID" value="MFB2837422.1"/>
    <property type="molecule type" value="Genomic_DNA"/>
</dbReference>
<organism evidence="1 2">
    <name type="scientific">Floridaenema evergladense BLCC-F167</name>
    <dbReference type="NCBI Taxonomy" id="3153639"/>
    <lineage>
        <taxon>Bacteria</taxon>
        <taxon>Bacillati</taxon>
        <taxon>Cyanobacteriota</taxon>
        <taxon>Cyanophyceae</taxon>
        <taxon>Oscillatoriophycideae</taxon>
        <taxon>Aerosakkonematales</taxon>
        <taxon>Aerosakkonemataceae</taxon>
        <taxon>Floridanema</taxon>
        <taxon>Floridanema evergladense</taxon>
    </lineage>
</organism>
<dbReference type="RefSeq" id="WP_413279771.1">
    <property type="nucleotide sequence ID" value="NZ_JBHFNT010000212.1"/>
</dbReference>
<accession>A0ABV4WRA1</accession>
<keyword evidence="2" id="KW-1185">Reference proteome</keyword>
<dbReference type="InterPro" id="IPR024992">
    <property type="entry name" value="DUF3891"/>
</dbReference>
<reference evidence="1 2" key="1">
    <citation type="submission" date="2024-09" db="EMBL/GenBank/DDBJ databases">
        <title>Floridaenema gen nov. (Aerosakkonemataceae, Aerosakkonematales ord. nov., Cyanobacteria) from benthic tropical and subtropical fresh waters, with the description of four new species.</title>
        <authorList>
            <person name="Moretto J.A."/>
            <person name="Berthold D.E."/>
            <person name="Lefler F.W."/>
            <person name="Huang I.-S."/>
            <person name="Laughinghouse H. IV."/>
        </authorList>
    </citation>
    <scope>NUCLEOTIDE SEQUENCE [LARGE SCALE GENOMIC DNA]</scope>
    <source>
        <strain evidence="1 2">BLCC-F167</strain>
    </source>
</reference>
<dbReference type="Pfam" id="PF13030">
    <property type="entry name" value="DUF3891"/>
    <property type="match status" value="1"/>
</dbReference>
<comment type="caution">
    <text evidence="1">The sequence shown here is derived from an EMBL/GenBank/DDBJ whole genome shotgun (WGS) entry which is preliminary data.</text>
</comment>
<evidence type="ECO:0000313" key="2">
    <source>
        <dbReference type="Proteomes" id="UP001576780"/>
    </source>
</evidence>
<dbReference type="Proteomes" id="UP001576780">
    <property type="component" value="Unassembled WGS sequence"/>
</dbReference>
<gene>
    <name evidence="1" type="ORF">ACE1CA_23085</name>
</gene>
<sequence>MIANQYEKGWEIIYHRAHALLAAQIAGNWRKSDRPRRIVETVAAISHHDDLEKEWEGNHLTEVGTPLDFTLIKGVPTKVDIEKLRELTNNARYRGRWVAMLISMHVSFLTEGNRGQLSELDSFLDEQLQNQKQWQEELGISKEEATQTYAFFQLCDRLSLILCNHQLPAGERILEIGKDAEGQRYDVIQKQDQTVYVKPWPFEEEKFTVNVEATYLNQVVFDNNNALTQALQVAPIKTLEWTFANSSD</sequence>
<name>A0ABV4WRA1_9CYAN</name>
<proteinExistence type="predicted"/>
<evidence type="ECO:0000313" key="1">
    <source>
        <dbReference type="EMBL" id="MFB2837422.1"/>
    </source>
</evidence>
<protein>
    <submittedName>
        <fullName evidence="1">DUF3891 family protein</fullName>
    </submittedName>
</protein>